<sequence length="269" mass="30124">MPNLLLHSMAEFAEILLTSLEIAGAKDVVEIGAEYGTMTRELMDYTEGKSGSLVAIDPSPSPELKAMFGESSSASLVEDLSLNAIPELTADAWIVDGDHNYYTVLNESKLIWERCQADKRPFLVFYHDVGWPCARRDQYCAPHQIPKDFRQPFSWDHGIALDNDGVVEGGFRGNGNWAPALKEGGEKNGVLTAIDDFVTGKEEHLLWARIPAVFGLGVLFSNQAPWTETLSALLMPYHENPLLERLERNRLECYLRVLEWQDGIQKRSA</sequence>
<organism evidence="1 2">
    <name type="scientific">Eiseniibacteriota bacterium</name>
    <dbReference type="NCBI Taxonomy" id="2212470"/>
    <lineage>
        <taxon>Bacteria</taxon>
        <taxon>Candidatus Eiseniibacteriota</taxon>
    </lineage>
</organism>
<dbReference type="InterPro" id="IPR029063">
    <property type="entry name" value="SAM-dependent_MTases_sf"/>
</dbReference>
<dbReference type="GO" id="GO:0032259">
    <property type="term" value="P:methylation"/>
    <property type="evidence" value="ECO:0007669"/>
    <property type="project" value="UniProtKB-KW"/>
</dbReference>
<dbReference type="Gene3D" id="3.40.50.150">
    <property type="entry name" value="Vaccinia Virus protein VP39"/>
    <property type="match status" value="1"/>
</dbReference>
<evidence type="ECO:0000313" key="1">
    <source>
        <dbReference type="EMBL" id="NNF08541.1"/>
    </source>
</evidence>
<dbReference type="AlphaFoldDB" id="A0A7Y2H3Y8"/>
<accession>A0A7Y2H3Y8</accession>
<dbReference type="SUPFAM" id="SSF53335">
    <property type="entry name" value="S-adenosyl-L-methionine-dependent methyltransferases"/>
    <property type="match status" value="1"/>
</dbReference>
<reference evidence="1 2" key="1">
    <citation type="submission" date="2020-03" db="EMBL/GenBank/DDBJ databases">
        <title>Metabolic flexibility allows generalist bacteria to become dominant in a frequently disturbed ecosystem.</title>
        <authorList>
            <person name="Chen Y.-J."/>
            <person name="Leung P.M."/>
            <person name="Bay S.K."/>
            <person name="Hugenholtz P."/>
            <person name="Kessler A.J."/>
            <person name="Shelley G."/>
            <person name="Waite D.W."/>
            <person name="Cook P.L."/>
            <person name="Greening C."/>
        </authorList>
    </citation>
    <scope>NUCLEOTIDE SEQUENCE [LARGE SCALE GENOMIC DNA]</scope>
    <source>
        <strain evidence="1">SS_bin_28</strain>
    </source>
</reference>
<dbReference type="GO" id="GO:0008168">
    <property type="term" value="F:methyltransferase activity"/>
    <property type="evidence" value="ECO:0007669"/>
    <property type="project" value="UniProtKB-KW"/>
</dbReference>
<proteinExistence type="predicted"/>
<name>A0A7Y2H3Y8_UNCEI</name>
<dbReference type="EMBL" id="JABDJR010000697">
    <property type="protein sequence ID" value="NNF08541.1"/>
    <property type="molecule type" value="Genomic_DNA"/>
</dbReference>
<comment type="caution">
    <text evidence="1">The sequence shown here is derived from an EMBL/GenBank/DDBJ whole genome shotgun (WGS) entry which is preliminary data.</text>
</comment>
<evidence type="ECO:0000313" key="2">
    <source>
        <dbReference type="Proteomes" id="UP000547674"/>
    </source>
</evidence>
<dbReference type="Proteomes" id="UP000547674">
    <property type="component" value="Unassembled WGS sequence"/>
</dbReference>
<gene>
    <name evidence="1" type="ORF">HKN21_17400</name>
</gene>
<protein>
    <submittedName>
        <fullName evidence="1">Class I SAM-dependent methyltransferase</fullName>
    </submittedName>
</protein>
<keyword evidence="1" id="KW-0489">Methyltransferase</keyword>
<keyword evidence="1" id="KW-0808">Transferase</keyword>